<dbReference type="GO" id="GO:0004177">
    <property type="term" value="F:aminopeptidase activity"/>
    <property type="evidence" value="ECO:0007669"/>
    <property type="project" value="UniProtKB-KW"/>
</dbReference>
<evidence type="ECO:0000313" key="5">
    <source>
        <dbReference type="Proteomes" id="UP000076321"/>
    </source>
</evidence>
<dbReference type="AlphaFoldDB" id="A0A154MPX5"/>
<keyword evidence="3" id="KW-0031">Aminopeptidase</keyword>
<dbReference type="Pfam" id="PF02225">
    <property type="entry name" value="PA"/>
    <property type="match status" value="1"/>
</dbReference>
<dbReference type="Pfam" id="PF04389">
    <property type="entry name" value="Peptidase_M28"/>
    <property type="match status" value="1"/>
</dbReference>
<dbReference type="SUPFAM" id="SSF53187">
    <property type="entry name" value="Zn-dependent exopeptidases"/>
    <property type="match status" value="1"/>
</dbReference>
<dbReference type="SUPFAM" id="SSF52025">
    <property type="entry name" value="PA domain"/>
    <property type="match status" value="1"/>
</dbReference>
<evidence type="ECO:0000313" key="3">
    <source>
        <dbReference type="EMBL" id="KZB86326.1"/>
    </source>
</evidence>
<evidence type="ECO:0000259" key="1">
    <source>
        <dbReference type="Pfam" id="PF02225"/>
    </source>
</evidence>
<dbReference type="Gene3D" id="3.40.630.10">
    <property type="entry name" value="Zn peptidases"/>
    <property type="match status" value="1"/>
</dbReference>
<evidence type="ECO:0000259" key="2">
    <source>
        <dbReference type="Pfam" id="PF04389"/>
    </source>
</evidence>
<keyword evidence="3" id="KW-0645">Protease</keyword>
<dbReference type="EMBL" id="LOBU02000019">
    <property type="protein sequence ID" value="OKA05216.1"/>
    <property type="molecule type" value="Genomic_DNA"/>
</dbReference>
<protein>
    <submittedName>
        <fullName evidence="3">Aminopeptidase</fullName>
    </submittedName>
</protein>
<evidence type="ECO:0000313" key="4">
    <source>
        <dbReference type="EMBL" id="OKA05216.1"/>
    </source>
</evidence>
<dbReference type="GO" id="GO:0008235">
    <property type="term" value="F:metalloexopeptidase activity"/>
    <property type="evidence" value="ECO:0007669"/>
    <property type="project" value="InterPro"/>
</dbReference>
<dbReference type="PANTHER" id="PTHR12147:SF26">
    <property type="entry name" value="PEPTIDASE M28 DOMAIN-CONTAINING PROTEIN"/>
    <property type="match status" value="1"/>
</dbReference>
<dbReference type="PANTHER" id="PTHR12147">
    <property type="entry name" value="METALLOPEPTIDASE M28 FAMILY MEMBER"/>
    <property type="match status" value="1"/>
</dbReference>
<comment type="caution">
    <text evidence="3">The sequence shown here is derived from an EMBL/GenBank/DDBJ whole genome shotgun (WGS) entry which is preliminary data.</text>
</comment>
<dbReference type="InterPro" id="IPR007484">
    <property type="entry name" value="Peptidase_M28"/>
</dbReference>
<reference evidence="4 6" key="2">
    <citation type="submission" date="2016-11" db="EMBL/GenBank/DDBJ databases">
        <title>Genome sequencing of Amycolatopsis regifaucium.</title>
        <authorList>
            <person name="Mayilraj S."/>
            <person name="Kaur N."/>
        </authorList>
    </citation>
    <scope>NUCLEOTIDE SEQUENCE [LARGE SCALE GENOMIC DNA]</scope>
    <source>
        <strain evidence="4 6">GY080</strain>
    </source>
</reference>
<dbReference type="EMBL" id="LQCI01000009">
    <property type="protein sequence ID" value="KZB86326.1"/>
    <property type="molecule type" value="Genomic_DNA"/>
</dbReference>
<keyword evidence="6" id="KW-1185">Reference proteome</keyword>
<keyword evidence="3" id="KW-0378">Hydrolase</keyword>
<accession>A0A154MPX5</accession>
<dbReference type="Proteomes" id="UP000186883">
    <property type="component" value="Unassembled WGS sequence"/>
</dbReference>
<gene>
    <name evidence="4" type="ORF">ATP06_0229345</name>
    <name evidence="3" type="ORF">AVL48_29245</name>
</gene>
<dbReference type="Proteomes" id="UP000076321">
    <property type="component" value="Unassembled WGS sequence"/>
</dbReference>
<dbReference type="InterPro" id="IPR003137">
    <property type="entry name" value="PA_domain"/>
</dbReference>
<feature type="domain" description="Peptidase M28" evidence="2">
    <location>
        <begin position="217"/>
        <end position="429"/>
    </location>
</feature>
<name>A0A154MPX5_9PSEU</name>
<feature type="domain" description="PA" evidence="1">
    <location>
        <begin position="102"/>
        <end position="191"/>
    </location>
</feature>
<proteinExistence type="predicted"/>
<dbReference type="GO" id="GO:0006508">
    <property type="term" value="P:proteolysis"/>
    <property type="evidence" value="ECO:0007669"/>
    <property type="project" value="InterPro"/>
</dbReference>
<reference evidence="3 5" key="1">
    <citation type="submission" date="2015-12" db="EMBL/GenBank/DDBJ databases">
        <title>Amycolatopsis regifaucium genome sequencing and assembly.</title>
        <authorList>
            <person name="Mayilraj S."/>
        </authorList>
    </citation>
    <scope>NUCLEOTIDE SEQUENCE [LARGE SCALE GENOMIC DNA]</scope>
    <source>
        <strain evidence="3 5">GY080</strain>
    </source>
</reference>
<evidence type="ECO:0000313" key="6">
    <source>
        <dbReference type="Proteomes" id="UP000186883"/>
    </source>
</evidence>
<organism evidence="3 5">
    <name type="scientific">Amycolatopsis regifaucium</name>
    <dbReference type="NCBI Taxonomy" id="546365"/>
    <lineage>
        <taxon>Bacteria</taxon>
        <taxon>Bacillati</taxon>
        <taxon>Actinomycetota</taxon>
        <taxon>Actinomycetes</taxon>
        <taxon>Pseudonocardiales</taxon>
        <taxon>Pseudonocardiaceae</taxon>
        <taxon>Amycolatopsis</taxon>
    </lineage>
</organism>
<sequence length="445" mass="47403">MAKALASAVTGRQAWHHLKMISEATHAHGGNRVSGSPGYDAAAEYVTKTLTDAGYRVQRQEFTFPDYEVVAETGTETAPVSRELHPLLAYFSVSTPETGVSAALAEPAGRATGCAPEDYAGGDVTGKIVLVDAGGCATSLKQVTAADAGAIAMVMNVNYGNPTMNIRHRVVPPETARIPTATLTRAEAEKLRADADQGEVTLHLDLRTKPVTTKGYNLIADTPSGTGTHTVVVGSHLDSVDTTPGSNDNAAAAAMQLEIARQLAHHDGKVANRVRFAWWDAEEKGLVGSRYYVDQLSPRQRGETGLYLNLEMIGSPNFARQVYNGRTPGGPAPAGSEQITKTINDYFAGRNLPTVGLELDDRSDHSPFIKAGIPAGGVNAGAEALKPAEWVPLFGGIAGEMLDHCYHQPCDTLDNVNPVIFDQFGRAIAWTTGRYAVETLKPENR</sequence>
<dbReference type="Gene3D" id="3.50.30.30">
    <property type="match status" value="1"/>
</dbReference>
<dbReference type="InterPro" id="IPR046450">
    <property type="entry name" value="PA_dom_sf"/>
</dbReference>
<dbReference type="InterPro" id="IPR045175">
    <property type="entry name" value="M28_fam"/>
</dbReference>